<dbReference type="GO" id="GO:0000976">
    <property type="term" value="F:transcription cis-regulatory region binding"/>
    <property type="evidence" value="ECO:0007669"/>
    <property type="project" value="TreeGrafter"/>
</dbReference>
<dbReference type="RefSeq" id="WP_167495403.1">
    <property type="nucleotide sequence ID" value="NZ_BJLH01000012.1"/>
</dbReference>
<evidence type="ECO:0000259" key="5">
    <source>
        <dbReference type="PROSITE" id="PS50931"/>
    </source>
</evidence>
<feature type="domain" description="HTH lysR-type" evidence="5">
    <location>
        <begin position="1"/>
        <end position="60"/>
    </location>
</feature>
<dbReference type="GO" id="GO:0003700">
    <property type="term" value="F:DNA-binding transcription factor activity"/>
    <property type="evidence" value="ECO:0007669"/>
    <property type="project" value="InterPro"/>
</dbReference>
<proteinExistence type="inferred from homology"/>
<evidence type="ECO:0000256" key="1">
    <source>
        <dbReference type="ARBA" id="ARBA00009437"/>
    </source>
</evidence>
<evidence type="ECO:0000256" key="4">
    <source>
        <dbReference type="ARBA" id="ARBA00023163"/>
    </source>
</evidence>
<evidence type="ECO:0000256" key="3">
    <source>
        <dbReference type="ARBA" id="ARBA00023125"/>
    </source>
</evidence>
<dbReference type="PANTHER" id="PTHR30126:SF91">
    <property type="entry name" value="LYSR FAMILY TRANSCRIPTIONAL REGULATOR"/>
    <property type="match status" value="1"/>
</dbReference>
<dbReference type="PANTHER" id="PTHR30126">
    <property type="entry name" value="HTH-TYPE TRANSCRIPTIONAL REGULATOR"/>
    <property type="match status" value="1"/>
</dbReference>
<dbReference type="Proteomes" id="UP000318242">
    <property type="component" value="Unassembled WGS sequence"/>
</dbReference>
<dbReference type="CDD" id="cd05466">
    <property type="entry name" value="PBP2_LTTR_substrate"/>
    <property type="match status" value="1"/>
</dbReference>
<sequence length="292" mass="32656">MAKSVEQLTAFVESVETGGFKAASRRIGKHAVTISGLVANLEAELGFDLFIRKPRSLELTEKGEELYSYAKSALHELEYFDAKADSLLEGKPSRLTLAIDPSVTNKALVNVYNKLLTDFPTLDIRILNGDPLLVRNWVLTGQADLGFSMATLGLPTELSYIDGFSFEVALIGNPKLSSLLANMPTKELRRIPQVSLHYFKELGLSDVHEMSYRVTHCSNMHEIISIVEGCECWAAAPKYLVQDKLEQGRLKTFSLEGHHSANWHTELFWRSEKPINEAMQVFIDNVIVIPNC</sequence>
<comment type="caution">
    <text evidence="6">The sequence shown here is derived from an EMBL/GenBank/DDBJ whole genome shotgun (WGS) entry which is preliminary data.</text>
</comment>
<dbReference type="EMBL" id="BJLH01000012">
    <property type="protein sequence ID" value="GEA61561.1"/>
    <property type="molecule type" value="Genomic_DNA"/>
</dbReference>
<keyword evidence="4" id="KW-0804">Transcription</keyword>
<dbReference type="Pfam" id="PF03466">
    <property type="entry name" value="LysR_substrate"/>
    <property type="match status" value="1"/>
</dbReference>
<keyword evidence="2" id="KW-0805">Transcription regulation</keyword>
<dbReference type="AlphaFoldDB" id="A0A4Y3IPW1"/>
<dbReference type="InterPro" id="IPR000847">
    <property type="entry name" value="LysR_HTH_N"/>
</dbReference>
<dbReference type="PROSITE" id="PS50931">
    <property type="entry name" value="HTH_LYSR"/>
    <property type="match status" value="1"/>
</dbReference>
<dbReference type="InterPro" id="IPR036388">
    <property type="entry name" value="WH-like_DNA-bd_sf"/>
</dbReference>
<reference evidence="6 7" key="1">
    <citation type="submission" date="2019-06" db="EMBL/GenBank/DDBJ databases">
        <title>Whole genome shotgun sequence of Vibrio comitans NBRC 102076.</title>
        <authorList>
            <person name="Hosoyama A."/>
            <person name="Uohara A."/>
            <person name="Ohji S."/>
            <person name="Ichikawa N."/>
        </authorList>
    </citation>
    <scope>NUCLEOTIDE SEQUENCE [LARGE SCALE GENOMIC DNA]</scope>
    <source>
        <strain evidence="6 7">NBRC 102076</strain>
    </source>
</reference>
<dbReference type="SUPFAM" id="SSF53850">
    <property type="entry name" value="Periplasmic binding protein-like II"/>
    <property type="match status" value="1"/>
</dbReference>
<evidence type="ECO:0000256" key="2">
    <source>
        <dbReference type="ARBA" id="ARBA00023015"/>
    </source>
</evidence>
<evidence type="ECO:0000313" key="7">
    <source>
        <dbReference type="Proteomes" id="UP000318242"/>
    </source>
</evidence>
<keyword evidence="7" id="KW-1185">Reference proteome</keyword>
<protein>
    <submittedName>
        <fullName evidence="6">LysR family transcriptional regulator</fullName>
    </submittedName>
</protein>
<dbReference type="InterPro" id="IPR005119">
    <property type="entry name" value="LysR_subst-bd"/>
</dbReference>
<name>A0A4Y3IPW1_9VIBR</name>
<dbReference type="SUPFAM" id="SSF46785">
    <property type="entry name" value="Winged helix' DNA-binding domain"/>
    <property type="match status" value="1"/>
</dbReference>
<accession>A0A4Y3IPW1</accession>
<dbReference type="Gene3D" id="1.10.10.10">
    <property type="entry name" value="Winged helix-like DNA-binding domain superfamily/Winged helix DNA-binding domain"/>
    <property type="match status" value="1"/>
</dbReference>
<evidence type="ECO:0000313" key="6">
    <source>
        <dbReference type="EMBL" id="GEA61561.1"/>
    </source>
</evidence>
<dbReference type="Gene3D" id="3.40.190.290">
    <property type="match status" value="1"/>
</dbReference>
<gene>
    <name evidence="6" type="ORF">VCO01S_27540</name>
</gene>
<organism evidence="6 7">
    <name type="scientific">Vibrio comitans NBRC 102076</name>
    <dbReference type="NCBI Taxonomy" id="1219078"/>
    <lineage>
        <taxon>Bacteria</taxon>
        <taxon>Pseudomonadati</taxon>
        <taxon>Pseudomonadota</taxon>
        <taxon>Gammaproteobacteria</taxon>
        <taxon>Vibrionales</taxon>
        <taxon>Vibrionaceae</taxon>
        <taxon>Vibrio</taxon>
    </lineage>
</organism>
<dbReference type="InterPro" id="IPR036390">
    <property type="entry name" value="WH_DNA-bd_sf"/>
</dbReference>
<dbReference type="Pfam" id="PF00126">
    <property type="entry name" value="HTH_1"/>
    <property type="match status" value="1"/>
</dbReference>
<comment type="similarity">
    <text evidence="1">Belongs to the LysR transcriptional regulatory family.</text>
</comment>
<keyword evidence="3" id="KW-0238">DNA-binding</keyword>